<proteinExistence type="predicted"/>
<evidence type="ECO:0000256" key="5">
    <source>
        <dbReference type="PROSITE-ProRule" id="PRU00335"/>
    </source>
</evidence>
<evidence type="ECO:0000256" key="2">
    <source>
        <dbReference type="ARBA" id="ARBA00023015"/>
    </source>
</evidence>
<sequence length="201" mass="22647">MSAGNPFPEDAEDTRTAIMRATFDALVEYGYAGLTIDRIDEFFPKSKSLLYHHYDGKDDLLVDFLSRMIDDHETEMGREASGDARKRLDRWLDAIAAPDLAERDRGFVRALVELRAQAAHDERYREHFTRSDRFFRGVLAEIIADGIEEGVFREVDPEQVAATIHTIAGGIMTERATSDDPPVAAVRAELDAYVEARLLAE</sequence>
<dbReference type="PANTHER" id="PTHR30328">
    <property type="entry name" value="TRANSCRIPTIONAL REPRESSOR"/>
    <property type="match status" value="1"/>
</dbReference>
<gene>
    <name evidence="7" type="primary">acrR2</name>
    <name evidence="7" type="ORF">HSR121_1310</name>
</gene>
<feature type="domain" description="HTH tetR-type" evidence="6">
    <location>
        <begin position="12"/>
        <end position="72"/>
    </location>
</feature>
<dbReference type="AlphaFoldDB" id="A0A897N4A1"/>
<evidence type="ECO:0000256" key="3">
    <source>
        <dbReference type="ARBA" id="ARBA00023125"/>
    </source>
</evidence>
<dbReference type="PANTHER" id="PTHR30328:SF54">
    <property type="entry name" value="HTH-TYPE TRANSCRIPTIONAL REPRESSOR SCO4008"/>
    <property type="match status" value="1"/>
</dbReference>
<evidence type="ECO:0000313" key="8">
    <source>
        <dbReference type="Proteomes" id="UP000663525"/>
    </source>
</evidence>
<dbReference type="SUPFAM" id="SSF48498">
    <property type="entry name" value="Tetracyclin repressor-like, C-terminal domain"/>
    <property type="match status" value="1"/>
</dbReference>
<dbReference type="InterPro" id="IPR050109">
    <property type="entry name" value="HTH-type_TetR-like_transc_reg"/>
</dbReference>
<evidence type="ECO:0000259" key="6">
    <source>
        <dbReference type="PROSITE" id="PS50977"/>
    </source>
</evidence>
<accession>A0A897N4A1</accession>
<feature type="DNA-binding region" description="H-T-H motif" evidence="5">
    <location>
        <begin position="35"/>
        <end position="54"/>
    </location>
</feature>
<evidence type="ECO:0000313" key="7">
    <source>
        <dbReference type="EMBL" id="QSG05655.1"/>
    </source>
</evidence>
<keyword evidence="3 5" id="KW-0238">DNA-binding</keyword>
<keyword evidence="2" id="KW-0805">Transcription regulation</keyword>
<dbReference type="RefSeq" id="WP_229115473.1">
    <property type="nucleotide sequence ID" value="NZ_CP064787.1"/>
</dbReference>
<dbReference type="SUPFAM" id="SSF46689">
    <property type="entry name" value="Homeodomain-like"/>
    <property type="match status" value="1"/>
</dbReference>
<dbReference type="Proteomes" id="UP000663525">
    <property type="component" value="Chromosome"/>
</dbReference>
<dbReference type="InterPro" id="IPR039538">
    <property type="entry name" value="BetI_C"/>
</dbReference>
<organism evidence="7 8">
    <name type="scientific">Halapricum desulfuricans</name>
    <dbReference type="NCBI Taxonomy" id="2841257"/>
    <lineage>
        <taxon>Archaea</taxon>
        <taxon>Methanobacteriati</taxon>
        <taxon>Methanobacteriota</taxon>
        <taxon>Stenosarchaea group</taxon>
        <taxon>Halobacteria</taxon>
        <taxon>Halobacteriales</taxon>
        <taxon>Haloarculaceae</taxon>
        <taxon>Halapricum</taxon>
    </lineage>
</organism>
<dbReference type="GO" id="GO:0003677">
    <property type="term" value="F:DNA binding"/>
    <property type="evidence" value="ECO:0007669"/>
    <property type="project" value="UniProtKB-UniRule"/>
</dbReference>
<protein>
    <submittedName>
        <fullName evidence="7">Transcriptional regulator, TetR/AcrR family</fullName>
    </submittedName>
</protein>
<name>A0A897N4A1_9EURY</name>
<keyword evidence="4" id="KW-0804">Transcription</keyword>
<dbReference type="PROSITE" id="PS50977">
    <property type="entry name" value="HTH_TETR_2"/>
    <property type="match status" value="1"/>
</dbReference>
<reference evidence="7" key="1">
    <citation type="submission" date="2020-11" db="EMBL/GenBank/DDBJ databases">
        <title>Carbohydrate-dependent, anaerobic sulfur respiration: A novel catabolism in halophilic archaea.</title>
        <authorList>
            <person name="Sorokin D.Y."/>
            <person name="Messina E."/>
            <person name="Smedile F."/>
            <person name="La Cono V."/>
            <person name="Hallsworth J.E."/>
            <person name="Yakimov M.M."/>
        </authorList>
    </citation>
    <scope>NUCLEOTIDE SEQUENCE</scope>
    <source>
        <strain evidence="7">HSR12-1</strain>
    </source>
</reference>
<evidence type="ECO:0000256" key="1">
    <source>
        <dbReference type="ARBA" id="ARBA00022491"/>
    </source>
</evidence>
<dbReference type="Pfam" id="PF13977">
    <property type="entry name" value="TetR_C_6"/>
    <property type="match status" value="1"/>
</dbReference>
<keyword evidence="1" id="KW-0678">Repressor</keyword>
<evidence type="ECO:0000256" key="4">
    <source>
        <dbReference type="ARBA" id="ARBA00023163"/>
    </source>
</evidence>
<dbReference type="InterPro" id="IPR009057">
    <property type="entry name" value="Homeodomain-like_sf"/>
</dbReference>
<dbReference type="GeneID" id="68854919"/>
<dbReference type="InterPro" id="IPR001647">
    <property type="entry name" value="HTH_TetR"/>
</dbReference>
<dbReference type="InterPro" id="IPR036271">
    <property type="entry name" value="Tet_transcr_reg_TetR-rel_C_sf"/>
</dbReference>
<dbReference type="Gene3D" id="1.10.357.10">
    <property type="entry name" value="Tetracycline Repressor, domain 2"/>
    <property type="match status" value="1"/>
</dbReference>
<dbReference type="EMBL" id="CP064787">
    <property type="protein sequence ID" value="QSG05655.1"/>
    <property type="molecule type" value="Genomic_DNA"/>
</dbReference>